<dbReference type="FunFam" id="3.40.50.720:FF:000047">
    <property type="entry name" value="NADP-dependent L-serine/L-allo-threonine dehydrogenase"/>
    <property type="match status" value="1"/>
</dbReference>
<reference evidence="5 6" key="1">
    <citation type="submission" date="2016-12" db="EMBL/GenBank/DDBJ databases">
        <authorList>
            <person name="Song W.-J."/>
            <person name="Kurnit D.M."/>
        </authorList>
    </citation>
    <scope>NUCLEOTIDE SEQUENCE [LARGE SCALE GENOMIC DNA]</scope>
    <source>
        <strain evidence="5 6">DSM 19599</strain>
    </source>
</reference>
<dbReference type="PANTHER" id="PTHR42901">
    <property type="entry name" value="ALCOHOL DEHYDROGENASE"/>
    <property type="match status" value="1"/>
</dbReference>
<feature type="domain" description="Ketoreductase" evidence="4">
    <location>
        <begin position="7"/>
        <end position="194"/>
    </location>
</feature>
<accession>A0A1M7ZMC2</accession>
<protein>
    <submittedName>
        <fullName evidence="5">NADP-dependent 3-hydroxy acid dehydrogenase YdfG</fullName>
    </submittedName>
</protein>
<dbReference type="GO" id="GO:0016616">
    <property type="term" value="F:oxidoreductase activity, acting on the CH-OH group of donors, NAD or NADP as acceptor"/>
    <property type="evidence" value="ECO:0007669"/>
    <property type="project" value="UniProtKB-ARBA"/>
</dbReference>
<evidence type="ECO:0000256" key="3">
    <source>
        <dbReference type="RuleBase" id="RU000363"/>
    </source>
</evidence>
<dbReference type="SUPFAM" id="SSF51735">
    <property type="entry name" value="NAD(P)-binding Rossmann-fold domains"/>
    <property type="match status" value="1"/>
</dbReference>
<keyword evidence="2" id="KW-0560">Oxidoreductase</keyword>
<evidence type="ECO:0000313" key="6">
    <source>
        <dbReference type="Proteomes" id="UP000186406"/>
    </source>
</evidence>
<dbReference type="RefSeq" id="WP_073629503.1">
    <property type="nucleotide sequence ID" value="NZ_FRXO01000005.1"/>
</dbReference>
<dbReference type="Gene3D" id="3.40.50.720">
    <property type="entry name" value="NAD(P)-binding Rossmann-like Domain"/>
    <property type="match status" value="1"/>
</dbReference>
<evidence type="ECO:0000256" key="1">
    <source>
        <dbReference type="ARBA" id="ARBA00006484"/>
    </source>
</evidence>
<sequence length="249" mass="26755">MTHLKGKTALITGASSGIGAATALKLAKAGVKVGIAARRADRLDALKAEIDGQGGEALVLELDVADPDAVRSGVDRFMQMFDVIDILFNNAGVMPVAEIDQFKVDEWNAMVDINIKGVLNMTAAVLPHMIRQHSGHIFNTSSIAGRKVFGPGYTVYSATKFAVSAFSEGLRMEVGKKHNIRVTSIQPGAVATELPEQTTDPEKRRQLDDYRAAITFLDPDDIADTLLFAAQAPAHVNVAELFVLPTEQI</sequence>
<dbReference type="AlphaFoldDB" id="A0A1M7ZMC2"/>
<dbReference type="OrthoDB" id="9810734at2"/>
<keyword evidence="6" id="KW-1185">Reference proteome</keyword>
<dbReference type="PRINTS" id="PR00081">
    <property type="entry name" value="GDHRDH"/>
</dbReference>
<dbReference type="PRINTS" id="PR00080">
    <property type="entry name" value="SDRFAMILY"/>
</dbReference>
<name>A0A1M7ZMC2_9HYPH</name>
<evidence type="ECO:0000259" key="4">
    <source>
        <dbReference type="SMART" id="SM00822"/>
    </source>
</evidence>
<dbReference type="Pfam" id="PF00106">
    <property type="entry name" value="adh_short"/>
    <property type="match status" value="1"/>
</dbReference>
<dbReference type="EMBL" id="FRXO01000005">
    <property type="protein sequence ID" value="SHO66040.1"/>
    <property type="molecule type" value="Genomic_DNA"/>
</dbReference>
<dbReference type="PROSITE" id="PS00061">
    <property type="entry name" value="ADH_SHORT"/>
    <property type="match status" value="1"/>
</dbReference>
<dbReference type="InterPro" id="IPR020904">
    <property type="entry name" value="Sc_DH/Rdtase_CS"/>
</dbReference>
<evidence type="ECO:0000313" key="5">
    <source>
        <dbReference type="EMBL" id="SHO66040.1"/>
    </source>
</evidence>
<evidence type="ECO:0000256" key="2">
    <source>
        <dbReference type="ARBA" id="ARBA00023002"/>
    </source>
</evidence>
<organism evidence="5 6">
    <name type="scientific">Pseudoxanthobacter soli DSM 19599</name>
    <dbReference type="NCBI Taxonomy" id="1123029"/>
    <lineage>
        <taxon>Bacteria</taxon>
        <taxon>Pseudomonadati</taxon>
        <taxon>Pseudomonadota</taxon>
        <taxon>Alphaproteobacteria</taxon>
        <taxon>Hyphomicrobiales</taxon>
        <taxon>Segnochrobactraceae</taxon>
        <taxon>Pseudoxanthobacter</taxon>
    </lineage>
</organism>
<dbReference type="InterPro" id="IPR036291">
    <property type="entry name" value="NAD(P)-bd_dom_sf"/>
</dbReference>
<dbReference type="InterPro" id="IPR002347">
    <property type="entry name" value="SDR_fam"/>
</dbReference>
<dbReference type="SMART" id="SM00822">
    <property type="entry name" value="PKS_KR"/>
    <property type="match status" value="1"/>
</dbReference>
<proteinExistence type="inferred from homology"/>
<dbReference type="STRING" id="1123029.SAMN02745172_02690"/>
<dbReference type="InterPro" id="IPR057326">
    <property type="entry name" value="KR_dom"/>
</dbReference>
<comment type="similarity">
    <text evidence="1 3">Belongs to the short-chain dehydrogenases/reductases (SDR) family.</text>
</comment>
<dbReference type="PIRSF" id="PIRSF000126">
    <property type="entry name" value="11-beta-HSD1"/>
    <property type="match status" value="1"/>
</dbReference>
<gene>
    <name evidence="5" type="ORF">SAMN02745172_02690</name>
</gene>
<dbReference type="Proteomes" id="UP000186406">
    <property type="component" value="Unassembled WGS sequence"/>
</dbReference>
<dbReference type="PANTHER" id="PTHR42901:SF1">
    <property type="entry name" value="ALCOHOL DEHYDROGENASE"/>
    <property type="match status" value="1"/>
</dbReference>